<organism evidence="3 4">
    <name type="scientific">Bythopirellula goksoeyrii</name>
    <dbReference type="NCBI Taxonomy" id="1400387"/>
    <lineage>
        <taxon>Bacteria</taxon>
        <taxon>Pseudomonadati</taxon>
        <taxon>Planctomycetota</taxon>
        <taxon>Planctomycetia</taxon>
        <taxon>Pirellulales</taxon>
        <taxon>Lacipirellulaceae</taxon>
        <taxon>Bythopirellula</taxon>
    </lineage>
</organism>
<dbReference type="NCBIfam" id="TIGR04294">
    <property type="entry name" value="pre_pil_HX9DG"/>
    <property type="match status" value="1"/>
</dbReference>
<keyword evidence="1" id="KW-1133">Transmembrane helix</keyword>
<keyword evidence="1" id="KW-0812">Transmembrane</keyword>
<feature type="transmembrane region" description="Helical" evidence="1">
    <location>
        <begin position="16"/>
        <end position="40"/>
    </location>
</feature>
<dbReference type="Pfam" id="PF07963">
    <property type="entry name" value="N_methyl"/>
    <property type="match status" value="1"/>
</dbReference>
<dbReference type="AlphaFoldDB" id="A0A5B9Q6U8"/>
<dbReference type="RefSeq" id="WP_148076330.1">
    <property type="nucleotide sequence ID" value="NZ_CP042913.1"/>
</dbReference>
<dbReference type="NCBIfam" id="TIGR02532">
    <property type="entry name" value="IV_pilin_GFxxxE"/>
    <property type="match status" value="1"/>
</dbReference>
<dbReference type="OrthoDB" id="276696at2"/>
<protein>
    <recommendedName>
        <fullName evidence="2">DUF1559 domain-containing protein</fullName>
    </recommendedName>
</protein>
<dbReference type="InterPro" id="IPR027558">
    <property type="entry name" value="Pre_pil_HX9DG_C"/>
</dbReference>
<sequence>MKAQHILFVSRNTGRAFTLVELLVVIAIIGVLVALLLPAIQAARESARRSQCVNNFKQIGLGVLNFEVSNGHLPPGRLGCDYGYRPEPYCPSDTEVPKQSELGGFAVILPYMELQSGYLLFDLQGEGMLMVGDGPDPWKNNTAALDFLRTRPPFYVCPSDLAEPQVEGVEYNDIEGLGTGSYALCMGSNGPKYGILPDVKFENTGLFMYARTFALREVVDGMSRTFVAGETTNGHLKEFDTYNIWSQGIRHVTSLRNTENPLNTPPGIGTTRAMKATSTPLANGAFISNHPGGGNFVFGDGHAVFISENIDLETYRALSTRAGQEAVADNS</sequence>
<dbReference type="Gene3D" id="3.30.700.10">
    <property type="entry name" value="Glycoprotein, Type 4 Pilin"/>
    <property type="match status" value="1"/>
</dbReference>
<dbReference type="Pfam" id="PF07596">
    <property type="entry name" value="SBP_bac_10"/>
    <property type="match status" value="1"/>
</dbReference>
<dbReference type="Proteomes" id="UP000323917">
    <property type="component" value="Chromosome"/>
</dbReference>
<evidence type="ECO:0000313" key="4">
    <source>
        <dbReference type="Proteomes" id="UP000323917"/>
    </source>
</evidence>
<keyword evidence="1" id="KW-0472">Membrane</keyword>
<accession>A0A5B9Q6U8</accession>
<name>A0A5B9Q6U8_9BACT</name>
<dbReference type="SUPFAM" id="SSF54523">
    <property type="entry name" value="Pili subunits"/>
    <property type="match status" value="1"/>
</dbReference>
<evidence type="ECO:0000259" key="2">
    <source>
        <dbReference type="Pfam" id="PF07596"/>
    </source>
</evidence>
<dbReference type="InterPro" id="IPR011453">
    <property type="entry name" value="DUF1559"/>
</dbReference>
<keyword evidence="4" id="KW-1185">Reference proteome</keyword>
<dbReference type="InterPro" id="IPR012902">
    <property type="entry name" value="N_methyl_site"/>
</dbReference>
<dbReference type="PANTHER" id="PTHR30093:SF2">
    <property type="entry name" value="TYPE II SECRETION SYSTEM PROTEIN H"/>
    <property type="match status" value="1"/>
</dbReference>
<gene>
    <name evidence="3" type="ORF">Pr1d_20260</name>
</gene>
<dbReference type="InterPro" id="IPR045584">
    <property type="entry name" value="Pilin-like"/>
</dbReference>
<dbReference type="PANTHER" id="PTHR30093">
    <property type="entry name" value="GENERAL SECRETION PATHWAY PROTEIN G"/>
    <property type="match status" value="1"/>
</dbReference>
<evidence type="ECO:0000256" key="1">
    <source>
        <dbReference type="SAM" id="Phobius"/>
    </source>
</evidence>
<proteinExistence type="predicted"/>
<feature type="domain" description="DUF1559" evidence="2">
    <location>
        <begin position="41"/>
        <end position="313"/>
    </location>
</feature>
<dbReference type="EMBL" id="CP042913">
    <property type="protein sequence ID" value="QEG34744.1"/>
    <property type="molecule type" value="Genomic_DNA"/>
</dbReference>
<dbReference type="KEGG" id="bgok:Pr1d_20260"/>
<reference evidence="3 4" key="1">
    <citation type="submission" date="2019-08" db="EMBL/GenBank/DDBJ databases">
        <title>Deep-cultivation of Planctomycetes and their phenomic and genomic characterization uncovers novel biology.</title>
        <authorList>
            <person name="Wiegand S."/>
            <person name="Jogler M."/>
            <person name="Boedeker C."/>
            <person name="Pinto D."/>
            <person name="Vollmers J."/>
            <person name="Rivas-Marin E."/>
            <person name="Kohn T."/>
            <person name="Peeters S.H."/>
            <person name="Heuer A."/>
            <person name="Rast P."/>
            <person name="Oberbeckmann S."/>
            <person name="Bunk B."/>
            <person name="Jeske O."/>
            <person name="Meyerdierks A."/>
            <person name="Storesund J.E."/>
            <person name="Kallscheuer N."/>
            <person name="Luecker S."/>
            <person name="Lage O.M."/>
            <person name="Pohl T."/>
            <person name="Merkel B.J."/>
            <person name="Hornburger P."/>
            <person name="Mueller R.-W."/>
            <person name="Bruemmer F."/>
            <person name="Labrenz M."/>
            <person name="Spormann A.M."/>
            <person name="Op den Camp H."/>
            <person name="Overmann J."/>
            <person name="Amann R."/>
            <person name="Jetten M.S.M."/>
            <person name="Mascher T."/>
            <person name="Medema M.H."/>
            <person name="Devos D.P."/>
            <person name="Kaster A.-K."/>
            <person name="Ovreas L."/>
            <person name="Rohde M."/>
            <person name="Galperin M.Y."/>
            <person name="Jogler C."/>
        </authorList>
    </citation>
    <scope>NUCLEOTIDE SEQUENCE [LARGE SCALE GENOMIC DNA]</scope>
    <source>
        <strain evidence="3 4">Pr1d</strain>
    </source>
</reference>
<evidence type="ECO:0000313" key="3">
    <source>
        <dbReference type="EMBL" id="QEG34744.1"/>
    </source>
</evidence>